<evidence type="ECO:0000259" key="10">
    <source>
        <dbReference type="PROSITE" id="PS52029"/>
    </source>
</evidence>
<organism evidence="11 12">
    <name type="scientific">Ammoniphilus resinae</name>
    <dbReference type="NCBI Taxonomy" id="861532"/>
    <lineage>
        <taxon>Bacteria</taxon>
        <taxon>Bacillati</taxon>
        <taxon>Bacillota</taxon>
        <taxon>Bacilli</taxon>
        <taxon>Bacillales</taxon>
        <taxon>Paenibacillaceae</taxon>
        <taxon>Aneurinibacillus group</taxon>
        <taxon>Ammoniphilus</taxon>
    </lineage>
</organism>
<evidence type="ECO:0000256" key="8">
    <source>
        <dbReference type="ARBA" id="ARBA00023316"/>
    </source>
</evidence>
<keyword evidence="11" id="KW-0449">Lipoprotein</keyword>
<feature type="domain" description="L,D-TPase catalytic" evidence="10">
    <location>
        <begin position="3"/>
        <end position="110"/>
    </location>
</feature>
<dbReference type="PANTHER" id="PTHR30582">
    <property type="entry name" value="L,D-TRANSPEPTIDASE"/>
    <property type="match status" value="1"/>
</dbReference>
<evidence type="ECO:0000256" key="9">
    <source>
        <dbReference type="PROSITE-ProRule" id="PRU01373"/>
    </source>
</evidence>
<evidence type="ECO:0000313" key="12">
    <source>
        <dbReference type="Proteomes" id="UP001519343"/>
    </source>
</evidence>
<proteinExistence type="inferred from homology"/>
<evidence type="ECO:0000256" key="2">
    <source>
        <dbReference type="ARBA" id="ARBA00005992"/>
    </source>
</evidence>
<evidence type="ECO:0000256" key="3">
    <source>
        <dbReference type="ARBA" id="ARBA00022676"/>
    </source>
</evidence>
<evidence type="ECO:0000256" key="7">
    <source>
        <dbReference type="ARBA" id="ARBA00022984"/>
    </source>
</evidence>
<comment type="similarity">
    <text evidence="2">Belongs to the YkuD family.</text>
</comment>
<dbReference type="RefSeq" id="WP_209812090.1">
    <property type="nucleotide sequence ID" value="NZ_JAGGKT010000016.1"/>
</dbReference>
<dbReference type="Proteomes" id="UP001519343">
    <property type="component" value="Unassembled WGS sequence"/>
</dbReference>
<keyword evidence="8 9" id="KW-0961">Cell wall biogenesis/degradation</keyword>
<protein>
    <submittedName>
        <fullName evidence="11">Lipoprotein-anchoring transpeptidase ErfK/SrfK</fullName>
    </submittedName>
</protein>
<name>A0ABS4GUY6_9BACL</name>
<dbReference type="PROSITE" id="PS52029">
    <property type="entry name" value="LD_TPASE"/>
    <property type="match status" value="1"/>
</dbReference>
<dbReference type="InterPro" id="IPR005490">
    <property type="entry name" value="LD_TPept_cat_dom"/>
</dbReference>
<dbReference type="SUPFAM" id="SSF141523">
    <property type="entry name" value="L,D-transpeptidase catalytic domain-like"/>
    <property type="match status" value="1"/>
</dbReference>
<dbReference type="PANTHER" id="PTHR30582:SF24">
    <property type="entry name" value="L,D-TRANSPEPTIDASE ERFK_SRFK-RELATED"/>
    <property type="match status" value="1"/>
</dbReference>
<evidence type="ECO:0000313" key="11">
    <source>
        <dbReference type="EMBL" id="MBP1934084.1"/>
    </source>
</evidence>
<reference evidence="11 12" key="1">
    <citation type="submission" date="2021-03" db="EMBL/GenBank/DDBJ databases">
        <title>Genomic Encyclopedia of Type Strains, Phase IV (KMG-IV): sequencing the most valuable type-strain genomes for metagenomic binning, comparative biology and taxonomic classification.</title>
        <authorList>
            <person name="Goeker M."/>
        </authorList>
    </citation>
    <scope>NUCLEOTIDE SEQUENCE [LARGE SCALE GENOMIC DNA]</scope>
    <source>
        <strain evidence="11 12">DSM 24738</strain>
    </source>
</reference>
<dbReference type="EMBL" id="JAGGKT010000016">
    <property type="protein sequence ID" value="MBP1934084.1"/>
    <property type="molecule type" value="Genomic_DNA"/>
</dbReference>
<dbReference type="Pfam" id="PF03734">
    <property type="entry name" value="YkuD"/>
    <property type="match status" value="1"/>
</dbReference>
<keyword evidence="6 9" id="KW-0133">Cell shape</keyword>
<keyword evidence="7 9" id="KW-0573">Peptidoglycan synthesis</keyword>
<feature type="active site" description="Nucleophile" evidence="9">
    <location>
        <position position="86"/>
    </location>
</feature>
<gene>
    <name evidence="11" type="ORF">J2Z37_004101</name>
</gene>
<accession>A0ABS4GUY6</accession>
<evidence type="ECO:0000256" key="5">
    <source>
        <dbReference type="ARBA" id="ARBA00022801"/>
    </source>
</evidence>
<keyword evidence="3" id="KW-0328">Glycosyltransferase</keyword>
<keyword evidence="4" id="KW-0808">Transferase</keyword>
<keyword evidence="12" id="KW-1185">Reference proteome</keyword>
<dbReference type="InterPro" id="IPR050979">
    <property type="entry name" value="LD-transpeptidase"/>
</dbReference>
<dbReference type="CDD" id="cd16913">
    <property type="entry name" value="YkuD_like"/>
    <property type="match status" value="1"/>
</dbReference>
<evidence type="ECO:0000256" key="4">
    <source>
        <dbReference type="ARBA" id="ARBA00022679"/>
    </source>
</evidence>
<evidence type="ECO:0000256" key="1">
    <source>
        <dbReference type="ARBA" id="ARBA00004752"/>
    </source>
</evidence>
<comment type="caution">
    <text evidence="11">The sequence shown here is derived from an EMBL/GenBank/DDBJ whole genome shotgun (WGS) entry which is preliminary data.</text>
</comment>
<evidence type="ECO:0000256" key="6">
    <source>
        <dbReference type="ARBA" id="ARBA00022960"/>
    </source>
</evidence>
<dbReference type="Gene3D" id="2.40.440.10">
    <property type="entry name" value="L,D-transpeptidase catalytic domain-like"/>
    <property type="match status" value="1"/>
</dbReference>
<dbReference type="InterPro" id="IPR038063">
    <property type="entry name" value="Transpep_catalytic_dom"/>
</dbReference>
<feature type="active site" description="Proton donor/acceptor" evidence="9">
    <location>
        <position position="70"/>
    </location>
</feature>
<sequence>MAYQILITLDNRRLTLLQNGQVIKTYPIGIGKVATQTPVGTYNIINKAPHPGGPFGVMWMGLSRPHYGIHGTNNPGSIGREVSHGCIRMYNQDVLELSRIVPIGTTVIIRYR</sequence>
<comment type="pathway">
    <text evidence="1 9">Cell wall biogenesis; peptidoglycan biosynthesis.</text>
</comment>
<keyword evidence="5" id="KW-0378">Hydrolase</keyword>